<reference evidence="3 4" key="1">
    <citation type="submission" date="2018-06" db="EMBL/GenBank/DDBJ databases">
        <title>Genome Sequence of the Brown Rot Fungal Pathogen Monilinia fructigena.</title>
        <authorList>
            <person name="Landi L."/>
            <person name="De Miccolis Angelini R.M."/>
            <person name="Pollastro S."/>
            <person name="Abate D."/>
            <person name="Faretra F."/>
            <person name="Romanazzi G."/>
        </authorList>
    </citation>
    <scope>NUCLEOTIDE SEQUENCE [LARGE SCALE GENOMIC DNA]</scope>
    <source>
        <strain evidence="3 4">Mfrg269</strain>
    </source>
</reference>
<feature type="transmembrane region" description="Helical" evidence="2">
    <location>
        <begin position="107"/>
        <end position="129"/>
    </location>
</feature>
<evidence type="ECO:0000256" key="1">
    <source>
        <dbReference type="SAM" id="MobiDB-lite"/>
    </source>
</evidence>
<keyword evidence="2" id="KW-0472">Membrane</keyword>
<comment type="caution">
    <text evidence="3">The sequence shown here is derived from an EMBL/GenBank/DDBJ whole genome shotgun (WGS) entry which is preliminary data.</text>
</comment>
<evidence type="ECO:0000313" key="3">
    <source>
        <dbReference type="EMBL" id="RAL63520.1"/>
    </source>
</evidence>
<evidence type="ECO:0000256" key="2">
    <source>
        <dbReference type="SAM" id="Phobius"/>
    </source>
</evidence>
<dbReference type="AlphaFoldDB" id="A0A395IT85"/>
<proteinExistence type="predicted"/>
<protein>
    <submittedName>
        <fullName evidence="3">Uncharacterized protein</fullName>
    </submittedName>
</protein>
<keyword evidence="2" id="KW-0812">Transmembrane</keyword>
<gene>
    <name evidence="3" type="ORF">DID88_003564</name>
</gene>
<sequence length="389" mass="43192">MTSQGGIQLSEVPLSPAHNRTNQNTAYPGPARQTTPTLLIMTQEYLQQMSDKATIKAAKKAESKRQKNEKEDRIARKAGGLWAGRGCMPKHGCHGRQGPEGRKRRRWYFYILIGLLLLVTLIVGLATTLTRKPKHTVIQSQWLNLTGFPPIYTGLSTVAAPVNIVTNTGCRGKCNFCQRHREQKSPHKKSRRKPSVCWQIHQRPDIENTTQTITFNPSPPPPTYAEEVFLGGTTDGIVSSNKAGEPTPFYISFLSTTNTALTASSSRIKRADSNDTDPNLFPNITTGIPAPSLNADGTAAPANLLPYPIQQPIRLYDRGLPTEHYGFYTYFDRTIFLKSLALLNDTNTSNGEVPDDQNGGALEGEANFRCTWGETRFLVQMWTKMNGTR</sequence>
<keyword evidence="4" id="KW-1185">Reference proteome</keyword>
<feature type="compositionally biased region" description="Polar residues" evidence="1">
    <location>
        <begin position="18"/>
        <end position="33"/>
    </location>
</feature>
<name>A0A395IT85_9HELO</name>
<feature type="region of interest" description="Disordered" evidence="1">
    <location>
        <begin position="1"/>
        <end position="33"/>
    </location>
</feature>
<keyword evidence="2" id="KW-1133">Transmembrane helix</keyword>
<dbReference type="EMBL" id="QKRW01000018">
    <property type="protein sequence ID" value="RAL63520.1"/>
    <property type="molecule type" value="Genomic_DNA"/>
</dbReference>
<dbReference type="Proteomes" id="UP000249056">
    <property type="component" value="Unassembled WGS sequence"/>
</dbReference>
<dbReference type="OrthoDB" id="10259622at2759"/>
<evidence type="ECO:0000313" key="4">
    <source>
        <dbReference type="Proteomes" id="UP000249056"/>
    </source>
</evidence>
<organism evidence="3 4">
    <name type="scientific">Monilinia fructigena</name>
    <dbReference type="NCBI Taxonomy" id="38457"/>
    <lineage>
        <taxon>Eukaryota</taxon>
        <taxon>Fungi</taxon>
        <taxon>Dikarya</taxon>
        <taxon>Ascomycota</taxon>
        <taxon>Pezizomycotina</taxon>
        <taxon>Leotiomycetes</taxon>
        <taxon>Helotiales</taxon>
        <taxon>Sclerotiniaceae</taxon>
        <taxon>Monilinia</taxon>
    </lineage>
</organism>
<accession>A0A395IT85</accession>